<evidence type="ECO:0000313" key="2">
    <source>
        <dbReference type="Proteomes" id="UP000638462"/>
    </source>
</evidence>
<evidence type="ECO:0000313" key="1">
    <source>
        <dbReference type="EMBL" id="GGF06220.1"/>
    </source>
</evidence>
<gene>
    <name evidence="1" type="ORF">GCM10008027_33840</name>
</gene>
<keyword evidence="2" id="KW-1185">Reference proteome</keyword>
<dbReference type="Proteomes" id="UP000638462">
    <property type="component" value="Unassembled WGS sequence"/>
</dbReference>
<organism evidence="1 2">
    <name type="scientific">Pseudoalteromonas gelatinilytica</name>
    <dbReference type="NCBI Taxonomy" id="1703256"/>
    <lineage>
        <taxon>Bacteria</taxon>
        <taxon>Pseudomonadati</taxon>
        <taxon>Pseudomonadota</taxon>
        <taxon>Gammaproteobacteria</taxon>
        <taxon>Alteromonadales</taxon>
        <taxon>Pseudoalteromonadaceae</taxon>
        <taxon>Pseudoalteromonas</taxon>
    </lineage>
</organism>
<name>A0ABQ1TYB5_9GAMM</name>
<proteinExistence type="predicted"/>
<comment type="caution">
    <text evidence="1">The sequence shown here is derived from an EMBL/GenBank/DDBJ whole genome shotgun (WGS) entry which is preliminary data.</text>
</comment>
<dbReference type="EMBL" id="BMIT01000015">
    <property type="protein sequence ID" value="GGF06220.1"/>
    <property type="molecule type" value="Genomic_DNA"/>
</dbReference>
<accession>A0ABQ1TYB5</accession>
<reference evidence="2" key="1">
    <citation type="journal article" date="2019" name="Int. J. Syst. Evol. Microbiol.">
        <title>The Global Catalogue of Microorganisms (GCM) 10K type strain sequencing project: providing services to taxonomists for standard genome sequencing and annotation.</title>
        <authorList>
            <consortium name="The Broad Institute Genomics Platform"/>
            <consortium name="The Broad Institute Genome Sequencing Center for Infectious Disease"/>
            <person name="Wu L."/>
            <person name="Ma J."/>
        </authorList>
    </citation>
    <scope>NUCLEOTIDE SEQUENCE [LARGE SCALE GENOMIC DNA]</scope>
    <source>
        <strain evidence="2">CGMCC 1.15394</strain>
    </source>
</reference>
<sequence>MRELTPRDKSDIDEFRQTTGANLVEIHRYLSGEWEWHELWDYNFGLVEPSSTNCNCKYEGIRASGRRKGYPRSIRDLENLGFNFTLIRGGGSWYVDTYYQCSCGQKWKEEFVEAMQYNGNHAYAISDEEFNLLA</sequence>
<protein>
    <submittedName>
        <fullName evidence="1">Uncharacterized protein</fullName>
    </submittedName>
</protein>